<protein>
    <submittedName>
        <fullName evidence="1">Uncharacterized protein</fullName>
    </submittedName>
</protein>
<keyword evidence="2" id="KW-1185">Reference proteome</keyword>
<reference evidence="1" key="2">
    <citation type="submission" date="2025-09" db="UniProtKB">
        <authorList>
            <consortium name="Ensembl"/>
        </authorList>
    </citation>
    <scope>IDENTIFICATION</scope>
</reference>
<organism evidence="1 2">
    <name type="scientific">Oryzias sinensis</name>
    <name type="common">Chinese medaka</name>
    <dbReference type="NCBI Taxonomy" id="183150"/>
    <lineage>
        <taxon>Eukaryota</taxon>
        <taxon>Metazoa</taxon>
        <taxon>Chordata</taxon>
        <taxon>Craniata</taxon>
        <taxon>Vertebrata</taxon>
        <taxon>Euteleostomi</taxon>
        <taxon>Actinopterygii</taxon>
        <taxon>Neopterygii</taxon>
        <taxon>Teleostei</taxon>
        <taxon>Neoteleostei</taxon>
        <taxon>Acanthomorphata</taxon>
        <taxon>Ovalentaria</taxon>
        <taxon>Atherinomorphae</taxon>
        <taxon>Beloniformes</taxon>
        <taxon>Adrianichthyidae</taxon>
        <taxon>Oryziinae</taxon>
        <taxon>Oryzias</taxon>
    </lineage>
</organism>
<reference evidence="1" key="1">
    <citation type="submission" date="2025-08" db="UniProtKB">
        <authorList>
            <consortium name="Ensembl"/>
        </authorList>
    </citation>
    <scope>IDENTIFICATION</scope>
</reference>
<name>A0A8C7WUE6_9TELE</name>
<dbReference type="Proteomes" id="UP000694383">
    <property type="component" value="Unplaced"/>
</dbReference>
<proteinExistence type="predicted"/>
<accession>A0A8C7WUE6</accession>
<sequence length="106" mass="12228">MGLSGFLLLSPVIVPQMFTHARLSLCPSPYTHFSHLRQCVLSFHEAIFHGTLDHLPRWLKNTDLDPIDSGLNLFSSMICDLHWCPWITWNLSTFIHLCHGRKNTLM</sequence>
<dbReference type="AlphaFoldDB" id="A0A8C7WUE6"/>
<dbReference type="Ensembl" id="ENSOSIT00000003508.1">
    <property type="protein sequence ID" value="ENSOSIP00000003263.1"/>
    <property type="gene ID" value="ENSOSIG00000002143.1"/>
</dbReference>
<evidence type="ECO:0000313" key="1">
    <source>
        <dbReference type="Ensembl" id="ENSOSIP00000003263.1"/>
    </source>
</evidence>
<evidence type="ECO:0000313" key="2">
    <source>
        <dbReference type="Proteomes" id="UP000694383"/>
    </source>
</evidence>